<feature type="region of interest" description="Disordered" evidence="1">
    <location>
        <begin position="578"/>
        <end position="621"/>
    </location>
</feature>
<protein>
    <submittedName>
        <fullName evidence="2">Uncharacterized protein</fullName>
    </submittedName>
</protein>
<organism evidence="2 3">
    <name type="scientific">Ophiocordyceps australis</name>
    <dbReference type="NCBI Taxonomy" id="1399860"/>
    <lineage>
        <taxon>Eukaryota</taxon>
        <taxon>Fungi</taxon>
        <taxon>Dikarya</taxon>
        <taxon>Ascomycota</taxon>
        <taxon>Pezizomycotina</taxon>
        <taxon>Sordariomycetes</taxon>
        <taxon>Hypocreomycetidae</taxon>
        <taxon>Hypocreales</taxon>
        <taxon>Ophiocordycipitaceae</taxon>
        <taxon>Ophiocordyceps</taxon>
    </lineage>
</organism>
<evidence type="ECO:0000313" key="2">
    <source>
        <dbReference type="EMBL" id="PHH81928.1"/>
    </source>
</evidence>
<comment type="caution">
    <text evidence="2">The sequence shown here is derived from an EMBL/GenBank/DDBJ whole genome shotgun (WGS) entry which is preliminary data.</text>
</comment>
<dbReference type="OrthoDB" id="26149at2759"/>
<dbReference type="Gene3D" id="1.25.10.10">
    <property type="entry name" value="Leucine-rich Repeat Variant"/>
    <property type="match status" value="2"/>
</dbReference>
<dbReference type="SUPFAM" id="SSF48371">
    <property type="entry name" value="ARM repeat"/>
    <property type="match status" value="2"/>
</dbReference>
<dbReference type="InterPro" id="IPR040144">
    <property type="entry name" value="RAP1GDS1"/>
</dbReference>
<reference evidence="2 3" key="1">
    <citation type="submission" date="2017-06" db="EMBL/GenBank/DDBJ databases">
        <title>Ant-infecting Ophiocordyceps genomes reveal a high diversity of potential behavioral manipulation genes and a possible major role for enterotoxins.</title>
        <authorList>
            <person name="De Bekker C."/>
            <person name="Evans H.C."/>
            <person name="Brachmann A."/>
            <person name="Hughes D.P."/>
        </authorList>
    </citation>
    <scope>NUCLEOTIDE SEQUENCE [LARGE SCALE GENOMIC DNA]</scope>
    <source>
        <strain evidence="2 3">1348a</strain>
    </source>
</reference>
<dbReference type="InterPro" id="IPR011989">
    <property type="entry name" value="ARM-like"/>
</dbReference>
<proteinExistence type="predicted"/>
<accession>A0A2C5YUZ8</accession>
<sequence>MPCQGVVLLLKENGGDGILGHGSAACIRRTSLLQPILAELKEAHLHNSTEAVEIAQALGDGSRDEAWREPLGNSGILDLCVDILSDEKSSVALNLQALRVVGNSCAYQDENRARLVHNERLQSVIRHVQNDQLVAMAIPALFNIVCDYEPAREEAFKLGLSHKLIGLVHDAGSLDAHLCRLVLAILTGMLGPEIEKQGAQTNISHTDTIQVLVNAAVQLANLEDSENFVTAVALVVDLLSCVSIQATLIRGGDLELLMRLIHLAYTKHDAVSPTDHDLIQQLQDIRRELLTTIADVTAHPDLGEYYSLDSDAALQLQQWLASKNTSLQSAACLALGNMLRSDDDANTLVAKGHICDSLGQILGDSANQDPVRSHAALSLCKHLAVPLANRPRFQYLLGPDYICRILHAENTPQVQAAALNLTRILVTHADAPAHDARLSKPTPMAGIVGAVLFAFESSNQTTKLEAARCIAAICRYMYTTVSHECRLEQCADEAHLVPPWNVPEASTHDGQPRHGQSSSQLVIQALTLLVTQSIRPALRSEAWFVFVLMSRCENGAAMVVSVFDSSAAREALSHAVAGESTNAAQSQQVEHAQAQAEAHSDEEREHQQHDASLPQQRLNEQSQAAAMVRPDRENALILCTELIKRKRPEMLPELLSLLQDLLKTGPRLLVDESPLITAQ</sequence>
<dbReference type="GO" id="GO:0005085">
    <property type="term" value="F:guanyl-nucleotide exchange factor activity"/>
    <property type="evidence" value="ECO:0007669"/>
    <property type="project" value="InterPro"/>
</dbReference>
<dbReference type="Proteomes" id="UP000224854">
    <property type="component" value="Unassembled WGS sequence"/>
</dbReference>
<dbReference type="EMBL" id="NJEU01000089">
    <property type="protein sequence ID" value="PHH81928.1"/>
    <property type="molecule type" value="Genomic_DNA"/>
</dbReference>
<feature type="compositionally biased region" description="Low complexity" evidence="1">
    <location>
        <begin position="583"/>
        <end position="597"/>
    </location>
</feature>
<feature type="compositionally biased region" description="Basic and acidic residues" evidence="1">
    <location>
        <begin position="598"/>
        <end position="609"/>
    </location>
</feature>
<evidence type="ECO:0000313" key="3">
    <source>
        <dbReference type="Proteomes" id="UP000224854"/>
    </source>
</evidence>
<dbReference type="PANTHER" id="PTHR10957">
    <property type="entry name" value="RAP1 GTPASE-GDP DISSOCIATION STIMULATOR 1"/>
    <property type="match status" value="1"/>
</dbReference>
<name>A0A2C5YUZ8_9HYPO</name>
<gene>
    <name evidence="2" type="ORF">CDD82_7530</name>
</gene>
<dbReference type="InterPro" id="IPR016024">
    <property type="entry name" value="ARM-type_fold"/>
</dbReference>
<evidence type="ECO:0000256" key="1">
    <source>
        <dbReference type="SAM" id="MobiDB-lite"/>
    </source>
</evidence>
<dbReference type="AlphaFoldDB" id="A0A2C5YUZ8"/>
<keyword evidence="3" id="KW-1185">Reference proteome</keyword>